<dbReference type="AlphaFoldDB" id="A0AA89BSH0"/>
<reference evidence="1" key="1">
    <citation type="submission" date="2019-08" db="EMBL/GenBank/DDBJ databases">
        <title>The improved chromosome-level genome for the pearl oyster Pinctada fucata martensii using PacBio sequencing and Hi-C.</title>
        <authorList>
            <person name="Zheng Z."/>
        </authorList>
    </citation>
    <scope>NUCLEOTIDE SEQUENCE</scope>
    <source>
        <strain evidence="1">ZZ-2019</strain>
        <tissue evidence="1">Adductor muscle</tissue>
    </source>
</reference>
<proteinExistence type="predicted"/>
<organism evidence="1 2">
    <name type="scientific">Pinctada imbricata</name>
    <name type="common">Atlantic pearl-oyster</name>
    <name type="synonym">Pinctada martensii</name>
    <dbReference type="NCBI Taxonomy" id="66713"/>
    <lineage>
        <taxon>Eukaryota</taxon>
        <taxon>Metazoa</taxon>
        <taxon>Spiralia</taxon>
        <taxon>Lophotrochozoa</taxon>
        <taxon>Mollusca</taxon>
        <taxon>Bivalvia</taxon>
        <taxon>Autobranchia</taxon>
        <taxon>Pteriomorphia</taxon>
        <taxon>Pterioida</taxon>
        <taxon>Pterioidea</taxon>
        <taxon>Pteriidae</taxon>
        <taxon>Pinctada</taxon>
    </lineage>
</organism>
<gene>
    <name evidence="1" type="ORF">FSP39_003598</name>
</gene>
<dbReference type="EMBL" id="VSWD01000010">
    <property type="protein sequence ID" value="KAK3089439.1"/>
    <property type="molecule type" value="Genomic_DNA"/>
</dbReference>
<dbReference type="Proteomes" id="UP001186944">
    <property type="component" value="Unassembled WGS sequence"/>
</dbReference>
<evidence type="ECO:0000313" key="2">
    <source>
        <dbReference type="Proteomes" id="UP001186944"/>
    </source>
</evidence>
<protein>
    <submittedName>
        <fullName evidence="1">Uncharacterized protein</fullName>
    </submittedName>
</protein>
<accession>A0AA89BSH0</accession>
<comment type="caution">
    <text evidence="1">The sequence shown here is derived from an EMBL/GenBank/DDBJ whole genome shotgun (WGS) entry which is preliminary data.</text>
</comment>
<sequence>MNEGRKLTCPTCTAQVNIEGSCQSLKENLVYVNIENLLTVEYIENGLYDVAEIEHLINLVDEKKSGMQVKINRVERKYNDACTALGERKTQLEKVNRTTNQKVTTFFNDLKTRINEFLTRKENNVRDEVYKMLENEIDVNRQEQTWLDTMKTVLGEMCQFINGVKVSTGSKATVALDVFEEMDSHFDTFDKKLSKLNTADLELEFAPNEEEIQKIFDMEVAKVEASNTSQYRIGDNDTNVQDEQLTIDSVEALCSGFGSQYGIVICSHCYVRSDIPYGSPTRSRWVQSVVFRG</sequence>
<keyword evidence="2" id="KW-1185">Reference proteome</keyword>
<name>A0AA89BSH0_PINIB</name>
<evidence type="ECO:0000313" key="1">
    <source>
        <dbReference type="EMBL" id="KAK3089439.1"/>
    </source>
</evidence>